<dbReference type="RefSeq" id="WP_169603375.1">
    <property type="nucleotide sequence ID" value="NZ_CP046565.1"/>
</dbReference>
<name>A0A858Q8E6_9GAMM</name>
<keyword evidence="2" id="KW-1185">Reference proteome</keyword>
<dbReference type="EMBL" id="CP046565">
    <property type="protein sequence ID" value="QJD30097.1"/>
    <property type="molecule type" value="Genomic_DNA"/>
</dbReference>
<organism evidence="1 2">
    <name type="scientific">Methylococcus geothermalis</name>
    <dbReference type="NCBI Taxonomy" id="2681310"/>
    <lineage>
        <taxon>Bacteria</taxon>
        <taxon>Pseudomonadati</taxon>
        <taxon>Pseudomonadota</taxon>
        <taxon>Gammaproteobacteria</taxon>
        <taxon>Methylococcales</taxon>
        <taxon>Methylococcaceae</taxon>
        <taxon>Methylococcus</taxon>
    </lineage>
</organism>
<dbReference type="KEGG" id="metu:GNH96_09015"/>
<evidence type="ECO:0000313" key="1">
    <source>
        <dbReference type="EMBL" id="QJD30097.1"/>
    </source>
</evidence>
<dbReference type="Proteomes" id="UP000503004">
    <property type="component" value="Chromosome"/>
</dbReference>
<dbReference type="AlphaFoldDB" id="A0A858Q8E6"/>
<proteinExistence type="predicted"/>
<sequence>MHHPRPARADRVDAAIAHAEALWECLTAKGYGAPRQTGPREAVDWYAKLAEPSRNWFDQFWTAYGLKKDRNGLATIQRLHAAAPNDELQRQIDALTRRIGNFHGRD</sequence>
<evidence type="ECO:0000313" key="2">
    <source>
        <dbReference type="Proteomes" id="UP000503004"/>
    </source>
</evidence>
<accession>A0A858Q8E6</accession>
<reference evidence="2" key="1">
    <citation type="submission" date="2019-12" db="EMBL/GenBank/DDBJ databases">
        <authorList>
            <person name="Awala S.I."/>
            <person name="Rhee S.K."/>
        </authorList>
    </citation>
    <scope>NUCLEOTIDE SEQUENCE [LARGE SCALE GENOMIC DNA]</scope>
    <source>
        <strain evidence="2">IM1</strain>
    </source>
</reference>
<gene>
    <name evidence="1" type="ORF">GNH96_09015</name>
</gene>
<protein>
    <submittedName>
        <fullName evidence="1">Uncharacterized protein</fullName>
    </submittedName>
</protein>